<evidence type="ECO:0000256" key="1">
    <source>
        <dbReference type="SAM" id="MobiDB-lite"/>
    </source>
</evidence>
<organism evidence="2 3">
    <name type="scientific">Enhygromyxa salina</name>
    <dbReference type="NCBI Taxonomy" id="215803"/>
    <lineage>
        <taxon>Bacteria</taxon>
        <taxon>Pseudomonadati</taxon>
        <taxon>Myxococcota</taxon>
        <taxon>Polyangia</taxon>
        <taxon>Nannocystales</taxon>
        <taxon>Nannocystaceae</taxon>
        <taxon>Enhygromyxa</taxon>
    </lineage>
</organism>
<keyword evidence="3" id="KW-1185">Reference proteome</keyword>
<reference evidence="2 3" key="1">
    <citation type="submission" date="2018-03" db="EMBL/GenBank/DDBJ databases">
        <title>Draft Genome Sequences of the Obligatory Marine Myxobacteria Enhygromyxa salina SWB005.</title>
        <authorList>
            <person name="Poehlein A."/>
            <person name="Moghaddam J.A."/>
            <person name="Harms H."/>
            <person name="Alanjari M."/>
            <person name="Koenig G.M."/>
            <person name="Daniel R."/>
            <person name="Schaeberle T.F."/>
        </authorList>
    </citation>
    <scope>NUCLEOTIDE SEQUENCE [LARGE SCALE GENOMIC DNA]</scope>
    <source>
        <strain evidence="2 3">SWB005</strain>
    </source>
</reference>
<feature type="compositionally biased region" description="Polar residues" evidence="1">
    <location>
        <begin position="186"/>
        <end position="204"/>
    </location>
</feature>
<dbReference type="EMBL" id="PVNK01000121">
    <property type="protein sequence ID" value="PRQ02358.1"/>
    <property type="molecule type" value="Genomic_DNA"/>
</dbReference>
<dbReference type="AlphaFoldDB" id="A0A2S9YB59"/>
<feature type="region of interest" description="Disordered" evidence="1">
    <location>
        <begin position="394"/>
        <end position="414"/>
    </location>
</feature>
<feature type="region of interest" description="Disordered" evidence="1">
    <location>
        <begin position="72"/>
        <end position="93"/>
    </location>
</feature>
<protein>
    <submittedName>
        <fullName evidence="2">Uncharacterized protein</fullName>
    </submittedName>
</protein>
<feature type="region of interest" description="Disordered" evidence="1">
    <location>
        <begin position="1"/>
        <end position="20"/>
    </location>
</feature>
<proteinExistence type="predicted"/>
<feature type="region of interest" description="Disordered" evidence="1">
    <location>
        <begin position="247"/>
        <end position="286"/>
    </location>
</feature>
<name>A0A2S9YB59_9BACT</name>
<sequence>MRMRMTTLASDQHRHLRVSASTRSQSPAVYACWALRRVARQGRVSDAETSLVADFASLVFAPSSSLAAARVESSGSSNSSTARAGASTSSPLARSDGGAWLAARGAMPRAASLGLFAESFVAKTCSTPGTAAFWLRALGKNSGARRHDALPPGLLATRGKDSVAPAPVALGSSSTSSSAWGHSAITRPSSTRTIASTPGTTNHGRQLRSMPPPAWDSTSPSSPPCSCSSRIFAVGASSSMSSGAAATSACAGAHPNGPTRATGTSAAAASSTAGVEGGPESCDAGQSQRAVDAPLCSSARGSTQPTIVSDAALPLPIIPGGVPASPKPTKSSGLTTYTRGPTVARISSISASVNDCVESSSPEALNMERSCVMLAPRLVRLSRRVARRVRGGVQTNKRTLGAGSRLWPRTKPSA</sequence>
<feature type="compositionally biased region" description="Low complexity" evidence="1">
    <location>
        <begin position="72"/>
        <end position="90"/>
    </location>
</feature>
<accession>A0A2S9YB59</accession>
<dbReference type="Proteomes" id="UP000237968">
    <property type="component" value="Unassembled WGS sequence"/>
</dbReference>
<evidence type="ECO:0000313" key="2">
    <source>
        <dbReference type="EMBL" id="PRQ02358.1"/>
    </source>
</evidence>
<feature type="region of interest" description="Disordered" evidence="1">
    <location>
        <begin position="319"/>
        <end position="338"/>
    </location>
</feature>
<feature type="region of interest" description="Disordered" evidence="1">
    <location>
        <begin position="168"/>
        <end position="222"/>
    </location>
</feature>
<evidence type="ECO:0000313" key="3">
    <source>
        <dbReference type="Proteomes" id="UP000237968"/>
    </source>
</evidence>
<comment type="caution">
    <text evidence="2">The sequence shown here is derived from an EMBL/GenBank/DDBJ whole genome shotgun (WGS) entry which is preliminary data.</text>
</comment>
<gene>
    <name evidence="2" type="ORF">ENSA5_23750</name>
</gene>
<feature type="compositionally biased region" description="Polar residues" evidence="1">
    <location>
        <begin position="328"/>
        <end position="338"/>
    </location>
</feature>
<feature type="compositionally biased region" description="Low complexity" evidence="1">
    <location>
        <begin position="261"/>
        <end position="274"/>
    </location>
</feature>